<accession>A0AAD9L8U8</accession>
<dbReference type="EMBL" id="JAODAN010000002">
    <property type="protein sequence ID" value="KAK1926679.1"/>
    <property type="molecule type" value="Genomic_DNA"/>
</dbReference>
<dbReference type="GO" id="GO:0006406">
    <property type="term" value="P:mRNA export from nucleus"/>
    <property type="evidence" value="ECO:0007669"/>
    <property type="project" value="InterPro"/>
</dbReference>
<evidence type="ECO:0000313" key="1">
    <source>
        <dbReference type="EMBL" id="KAK1926679.1"/>
    </source>
</evidence>
<dbReference type="Gene3D" id="1.10.246.140">
    <property type="match status" value="1"/>
</dbReference>
<proteinExistence type="predicted"/>
<dbReference type="GO" id="GO:0000124">
    <property type="term" value="C:SAGA complex"/>
    <property type="evidence" value="ECO:0007669"/>
    <property type="project" value="InterPro"/>
</dbReference>
<dbReference type="PANTHER" id="PTHR12514">
    <property type="entry name" value="ENHANCER OF YELLOW 2 TRANSCRIPTION FACTOR"/>
    <property type="match status" value="1"/>
</dbReference>
<evidence type="ECO:0008006" key="3">
    <source>
        <dbReference type="Google" id="ProtNLM"/>
    </source>
</evidence>
<keyword evidence="2" id="KW-1185">Reference proteome</keyword>
<dbReference type="Proteomes" id="UP001182556">
    <property type="component" value="Unassembled WGS sequence"/>
</dbReference>
<dbReference type="GO" id="GO:0003713">
    <property type="term" value="F:transcription coactivator activity"/>
    <property type="evidence" value="ECO:0007669"/>
    <property type="project" value="InterPro"/>
</dbReference>
<organism evidence="1 2">
    <name type="scientific">Papiliotrema laurentii</name>
    <name type="common">Cryptococcus laurentii</name>
    <dbReference type="NCBI Taxonomy" id="5418"/>
    <lineage>
        <taxon>Eukaryota</taxon>
        <taxon>Fungi</taxon>
        <taxon>Dikarya</taxon>
        <taxon>Basidiomycota</taxon>
        <taxon>Agaricomycotina</taxon>
        <taxon>Tremellomycetes</taxon>
        <taxon>Tremellales</taxon>
        <taxon>Rhynchogastremaceae</taxon>
        <taxon>Papiliotrema</taxon>
    </lineage>
</organism>
<dbReference type="Pfam" id="PF10163">
    <property type="entry name" value="EnY2"/>
    <property type="match status" value="1"/>
</dbReference>
<name>A0AAD9L8U8_PAPLA</name>
<dbReference type="InterPro" id="IPR038212">
    <property type="entry name" value="TF_EnY2_sf"/>
</dbReference>
<gene>
    <name evidence="1" type="ORF">DB88DRAFT_482662</name>
</gene>
<comment type="caution">
    <text evidence="1">The sequence shown here is derived from an EMBL/GenBank/DDBJ whole genome shotgun (WGS) entry which is preliminary data.</text>
</comment>
<sequence length="102" mass="11460">MAAEAVAKASSGAEDVQAALKKRLIETGDWDRISTALQRYLVEQGIEDDMKIRAEDIIKDQENPTLWKVKDQLLANATDMIPPDIQRAVKQEIEAALERQLQ</sequence>
<protein>
    <recommendedName>
        <fullName evidence="3">Transcription and mRNA export factor SUS1</fullName>
    </recommendedName>
</protein>
<dbReference type="AlphaFoldDB" id="A0AAD9L8U8"/>
<dbReference type="GO" id="GO:0005643">
    <property type="term" value="C:nuclear pore"/>
    <property type="evidence" value="ECO:0007669"/>
    <property type="project" value="InterPro"/>
</dbReference>
<dbReference type="InterPro" id="IPR018783">
    <property type="entry name" value="TF_ENY2"/>
</dbReference>
<evidence type="ECO:0000313" key="2">
    <source>
        <dbReference type="Proteomes" id="UP001182556"/>
    </source>
</evidence>
<reference evidence="1" key="1">
    <citation type="submission" date="2023-02" db="EMBL/GenBank/DDBJ databases">
        <title>Identification and recombinant expression of a fungal hydrolase from Papiliotrema laurentii that hydrolyzes apple cutin and clears colloidal polyester polyurethane.</title>
        <authorList>
            <consortium name="DOE Joint Genome Institute"/>
            <person name="Roman V.A."/>
            <person name="Bojanowski C."/>
            <person name="Crable B.R."/>
            <person name="Wagner D.N."/>
            <person name="Hung C.S."/>
            <person name="Nadeau L.J."/>
            <person name="Schratz L."/>
            <person name="Haridas S."/>
            <person name="Pangilinan J."/>
            <person name="Lipzen A."/>
            <person name="Na H."/>
            <person name="Yan M."/>
            <person name="Ng V."/>
            <person name="Grigoriev I.V."/>
            <person name="Spatafora J.W."/>
            <person name="Barlow D."/>
            <person name="Biffinger J."/>
            <person name="Kelley-Loughnane N."/>
            <person name="Varaljay V.A."/>
            <person name="Crookes-Goodson W.J."/>
        </authorList>
    </citation>
    <scope>NUCLEOTIDE SEQUENCE</scope>
    <source>
        <strain evidence="1">5307AH</strain>
    </source>
</reference>